<evidence type="ECO:0008006" key="3">
    <source>
        <dbReference type="Google" id="ProtNLM"/>
    </source>
</evidence>
<sequence length="161" mass="18143">MRNYMMTTIIFMIATLLLSACGTKTYEEAFRDAHPNAEILHEIKIQKGIVILYSENQNVGATELLPEGDGWNVISSNNIGGNGVISHGLINKEADDEILFGRINDGNIAKVQLMKEQGEVIEATILEPEKSIWYLKWRYDNAELIGLSKDGTIFYKSTYRK</sequence>
<gene>
    <name evidence="1" type="ORF">ICC18_32960</name>
</gene>
<dbReference type="RefSeq" id="WP_188178583.1">
    <property type="nucleotide sequence ID" value="NZ_JACVVD010000029.1"/>
</dbReference>
<keyword evidence="2" id="KW-1185">Reference proteome</keyword>
<protein>
    <recommendedName>
        <fullName evidence="3">Lipoprotein</fullName>
    </recommendedName>
</protein>
<comment type="caution">
    <text evidence="1">The sequence shown here is derived from an EMBL/GenBank/DDBJ whole genome shotgun (WGS) entry which is preliminary data.</text>
</comment>
<dbReference type="Proteomes" id="UP000650466">
    <property type="component" value="Unassembled WGS sequence"/>
</dbReference>
<evidence type="ECO:0000313" key="1">
    <source>
        <dbReference type="EMBL" id="MBD0384825.1"/>
    </source>
</evidence>
<dbReference type="EMBL" id="JACVVD010000029">
    <property type="protein sequence ID" value="MBD0384825.1"/>
    <property type="molecule type" value="Genomic_DNA"/>
</dbReference>
<reference evidence="1" key="1">
    <citation type="submission" date="2020-09" db="EMBL/GenBank/DDBJ databases">
        <title>Draft Genome Sequence of Paenibacillus sp. WST5.</title>
        <authorList>
            <person name="Bao Z."/>
        </authorList>
    </citation>
    <scope>NUCLEOTIDE SEQUENCE</scope>
    <source>
        <strain evidence="1">WST5</strain>
    </source>
</reference>
<dbReference type="AlphaFoldDB" id="A0A926KVI7"/>
<evidence type="ECO:0000313" key="2">
    <source>
        <dbReference type="Proteomes" id="UP000650466"/>
    </source>
</evidence>
<accession>A0A926KVI7</accession>
<name>A0A926KVI7_9BACL</name>
<organism evidence="1 2">
    <name type="scientific">Paenibacillus sedimenti</name>
    <dbReference type="NCBI Taxonomy" id="2770274"/>
    <lineage>
        <taxon>Bacteria</taxon>
        <taxon>Bacillati</taxon>
        <taxon>Bacillota</taxon>
        <taxon>Bacilli</taxon>
        <taxon>Bacillales</taxon>
        <taxon>Paenibacillaceae</taxon>
        <taxon>Paenibacillus</taxon>
    </lineage>
</organism>
<proteinExistence type="predicted"/>
<dbReference type="PROSITE" id="PS51257">
    <property type="entry name" value="PROKAR_LIPOPROTEIN"/>
    <property type="match status" value="1"/>
</dbReference>